<dbReference type="EMBL" id="JAUSXV010000001">
    <property type="protein sequence ID" value="MDQ0647471.1"/>
    <property type="molecule type" value="Genomic_DNA"/>
</dbReference>
<comment type="similarity">
    <text evidence="1">Belongs to the PhzF family.</text>
</comment>
<dbReference type="SUPFAM" id="SSF54506">
    <property type="entry name" value="Diaminopimelate epimerase-like"/>
    <property type="match status" value="1"/>
</dbReference>
<organism evidence="4 5">
    <name type="scientific">Microbacterium natoriense</name>
    <dbReference type="NCBI Taxonomy" id="284570"/>
    <lineage>
        <taxon>Bacteria</taxon>
        <taxon>Bacillati</taxon>
        <taxon>Actinomycetota</taxon>
        <taxon>Actinomycetes</taxon>
        <taxon>Micrococcales</taxon>
        <taxon>Microbacteriaceae</taxon>
        <taxon>Microbacterium</taxon>
    </lineage>
</organism>
<feature type="active site" evidence="3">
    <location>
        <position position="48"/>
    </location>
</feature>
<dbReference type="PANTHER" id="PTHR13774">
    <property type="entry name" value="PHENAZINE BIOSYNTHESIS PROTEIN"/>
    <property type="match status" value="1"/>
</dbReference>
<name>A0AAW8EVD3_9MICO</name>
<dbReference type="Proteomes" id="UP001244427">
    <property type="component" value="Unassembled WGS sequence"/>
</dbReference>
<keyword evidence="5" id="KW-1185">Reference proteome</keyword>
<dbReference type="RefSeq" id="WP_307295387.1">
    <property type="nucleotide sequence ID" value="NZ_JAUSXV010000001.1"/>
</dbReference>
<protein>
    <submittedName>
        <fullName evidence="4">PhzF family phenazine biosynthesis protein</fullName>
    </submittedName>
</protein>
<evidence type="ECO:0000256" key="2">
    <source>
        <dbReference type="ARBA" id="ARBA00023235"/>
    </source>
</evidence>
<accession>A0AAW8EVD3</accession>
<evidence type="ECO:0000313" key="5">
    <source>
        <dbReference type="Proteomes" id="UP001244427"/>
    </source>
</evidence>
<dbReference type="NCBIfam" id="TIGR00654">
    <property type="entry name" value="PhzF_family"/>
    <property type="match status" value="1"/>
</dbReference>
<gene>
    <name evidence="4" type="ORF">QFZ53_001667</name>
</gene>
<evidence type="ECO:0000313" key="4">
    <source>
        <dbReference type="EMBL" id="MDQ0647471.1"/>
    </source>
</evidence>
<comment type="caution">
    <text evidence="4">The sequence shown here is derived from an EMBL/GenBank/DDBJ whole genome shotgun (WGS) entry which is preliminary data.</text>
</comment>
<reference evidence="4 5" key="1">
    <citation type="submission" date="2023-07" db="EMBL/GenBank/DDBJ databases">
        <title>Comparative genomics of wheat-associated soil bacteria to identify genetic determinants of phenazine resistance.</title>
        <authorList>
            <person name="Mouncey N."/>
        </authorList>
    </citation>
    <scope>NUCLEOTIDE SEQUENCE [LARGE SCALE GENOMIC DNA]</scope>
    <source>
        <strain evidence="4 5">W4I9-1</strain>
    </source>
</reference>
<evidence type="ECO:0000256" key="1">
    <source>
        <dbReference type="ARBA" id="ARBA00008270"/>
    </source>
</evidence>
<dbReference type="Pfam" id="PF02567">
    <property type="entry name" value="PhzC-PhzF"/>
    <property type="match status" value="1"/>
</dbReference>
<dbReference type="AlphaFoldDB" id="A0AAW8EVD3"/>
<dbReference type="Gene3D" id="3.10.310.10">
    <property type="entry name" value="Diaminopimelate Epimerase, Chain A, domain 1"/>
    <property type="match status" value="2"/>
</dbReference>
<dbReference type="GO" id="GO:0005737">
    <property type="term" value="C:cytoplasm"/>
    <property type="evidence" value="ECO:0007669"/>
    <property type="project" value="TreeGrafter"/>
</dbReference>
<dbReference type="GO" id="GO:0016853">
    <property type="term" value="F:isomerase activity"/>
    <property type="evidence" value="ECO:0007669"/>
    <property type="project" value="UniProtKB-KW"/>
</dbReference>
<dbReference type="InterPro" id="IPR003719">
    <property type="entry name" value="Phenazine_PhzF-like"/>
</dbReference>
<dbReference type="PANTHER" id="PTHR13774:SF39">
    <property type="entry name" value="BIOSYNTHESIS PROTEIN, PUTATIVE-RELATED"/>
    <property type="match status" value="1"/>
</dbReference>
<keyword evidence="2" id="KW-0413">Isomerase</keyword>
<proteinExistence type="inferred from homology"/>
<evidence type="ECO:0000256" key="3">
    <source>
        <dbReference type="PIRSR" id="PIRSR016184-1"/>
    </source>
</evidence>
<sequence>MADAPQVLRYSAFAATPDGGNPAGVVLEASGLDDADMQRIAADVGYSETAFVVGRSDADGEQRFRVRYWSPAAEVPFCGHATVATAIALAERDGAGAVVFDTNTGAVALRSSADAAGGFTVSFTSVEPEVRDLDPAVRDRLLALLGLAHSDVDSRFPVQEAFAGNWHPIVFLADRELFHQFRFSPAEVAALMREQGWLGTVTVLHATSPSEYEARNLFPVGRITEDPATGSAAASTGAYLRERGLAGQTIRIRQGAHVGRPSELVVDIPKTGGIEVSGGATRIV</sequence>
<dbReference type="PIRSF" id="PIRSF016184">
    <property type="entry name" value="PhzC_PhzF"/>
    <property type="match status" value="1"/>
</dbReference>